<sequence length="447" mass="52139">MEENILDVLGLQLVDYFINFQEYQPFNVPEKLRDEERGKVYLVNKNSRKYQVIKIIKQSSYDANEIKTKDDQVVEILKKDLAVNEADFKMLILILNSDHQNEFRQSPTVDIIVATPNNIVRELAKTFPSITKAIKTDNLEEFQDEEKQDEEEGSEELTDRQKNWKKINFQNRRFLKDALLKSTNPHLVVTWLFFALPIVSYVIFTILINSNPNIFQGGIELNLIKLVFGASHRNLIFGANQYWRWLTYPLVQFDSLALVFSLWMFYRVGRYIEGFYGLWKSLIIWVSAVILTGVIQSTVDHVQIMNGFEILSLISIGAMIPIIWNYRLFKSPVMNKIIITFILMLLFWIFFSGMQVITLLYWMIAIGSGWLVGAVVSYHNRKLTLFYAFSPVAIGLLILFAILVAFLNPYYHFDEQGLTRDTLNIYQQFNIVSEGFVSWVMSHYFGQ</sequence>
<reference evidence="7 8" key="1">
    <citation type="submission" date="2020-04" db="EMBL/GenBank/DDBJ databases">
        <title>Complete genome sequence of Spiroplasma platyhelix ATCC 51748, an insect isolate.</title>
        <authorList>
            <person name="Green E.A."/>
            <person name="Klassen J.L."/>
        </authorList>
    </citation>
    <scope>NUCLEOTIDE SEQUENCE [LARGE SCALE GENOMIC DNA]</scope>
    <source>
        <strain evidence="7 8">PALS-1</strain>
    </source>
</reference>
<comment type="subcellular location">
    <subcellularLocation>
        <location evidence="1">Membrane</location>
        <topology evidence="1">Multi-pass membrane protein</topology>
    </subcellularLocation>
</comment>
<keyword evidence="3 5" id="KW-1133">Transmembrane helix</keyword>
<feature type="transmembrane region" description="Helical" evidence="5">
    <location>
        <begin position="278"/>
        <end position="295"/>
    </location>
</feature>
<keyword evidence="7" id="KW-0378">Hydrolase</keyword>
<feature type="transmembrane region" description="Helical" evidence="5">
    <location>
        <begin position="359"/>
        <end position="378"/>
    </location>
</feature>
<feature type="transmembrane region" description="Helical" evidence="5">
    <location>
        <begin position="385"/>
        <end position="407"/>
    </location>
</feature>
<dbReference type="GO" id="GO:0016020">
    <property type="term" value="C:membrane"/>
    <property type="evidence" value="ECO:0007669"/>
    <property type="project" value="UniProtKB-SubCell"/>
</dbReference>
<gene>
    <name evidence="7" type="ORF">HER12_00080</name>
</gene>
<feature type="transmembrane region" description="Helical" evidence="5">
    <location>
        <begin position="245"/>
        <end position="266"/>
    </location>
</feature>
<evidence type="ECO:0000256" key="2">
    <source>
        <dbReference type="ARBA" id="ARBA00022692"/>
    </source>
</evidence>
<dbReference type="GO" id="GO:0006508">
    <property type="term" value="P:proteolysis"/>
    <property type="evidence" value="ECO:0007669"/>
    <property type="project" value="UniProtKB-KW"/>
</dbReference>
<evidence type="ECO:0000256" key="4">
    <source>
        <dbReference type="ARBA" id="ARBA00023136"/>
    </source>
</evidence>
<dbReference type="Gene3D" id="1.20.1540.10">
    <property type="entry name" value="Rhomboid-like"/>
    <property type="match status" value="1"/>
</dbReference>
<dbReference type="InterPro" id="IPR022764">
    <property type="entry name" value="Peptidase_S54_rhomboid_dom"/>
</dbReference>
<evidence type="ECO:0000256" key="3">
    <source>
        <dbReference type="ARBA" id="ARBA00022989"/>
    </source>
</evidence>
<feature type="transmembrane region" description="Helical" evidence="5">
    <location>
        <begin position="188"/>
        <end position="208"/>
    </location>
</feature>
<feature type="transmembrane region" description="Helical" evidence="5">
    <location>
        <begin position="307"/>
        <end position="326"/>
    </location>
</feature>
<accession>A0A846TZX1</accession>
<feature type="transmembrane region" description="Helical" evidence="5">
    <location>
        <begin position="333"/>
        <end position="353"/>
    </location>
</feature>
<evidence type="ECO:0000256" key="5">
    <source>
        <dbReference type="SAM" id="Phobius"/>
    </source>
</evidence>
<dbReference type="SUPFAM" id="SSF144091">
    <property type="entry name" value="Rhomboid-like"/>
    <property type="match status" value="1"/>
</dbReference>
<dbReference type="AlphaFoldDB" id="A0A846TZX1"/>
<feature type="domain" description="Peptidase S54 rhomboid" evidence="6">
    <location>
        <begin position="240"/>
        <end position="372"/>
    </location>
</feature>
<evidence type="ECO:0000259" key="6">
    <source>
        <dbReference type="Pfam" id="PF01694"/>
    </source>
</evidence>
<protein>
    <submittedName>
        <fullName evidence="7">Rhomboid family intramembrane serine protease</fullName>
    </submittedName>
</protein>
<organism evidence="7 8">
    <name type="scientific">Spiroplasma platyhelix PALS-1</name>
    <dbReference type="NCBI Taxonomy" id="1276218"/>
    <lineage>
        <taxon>Bacteria</taxon>
        <taxon>Bacillati</taxon>
        <taxon>Mycoplasmatota</taxon>
        <taxon>Mollicutes</taxon>
        <taxon>Entomoplasmatales</taxon>
        <taxon>Spiroplasmataceae</taxon>
        <taxon>Spiroplasma</taxon>
    </lineage>
</organism>
<keyword evidence="2 5" id="KW-0812">Transmembrane</keyword>
<dbReference type="RefSeq" id="WP_168104636.1">
    <property type="nucleotide sequence ID" value="NZ_CP051215.1"/>
</dbReference>
<dbReference type="Proteomes" id="UP000584587">
    <property type="component" value="Unassembled WGS sequence"/>
</dbReference>
<keyword evidence="4 5" id="KW-0472">Membrane</keyword>
<dbReference type="GO" id="GO:0004252">
    <property type="term" value="F:serine-type endopeptidase activity"/>
    <property type="evidence" value="ECO:0007669"/>
    <property type="project" value="InterPro"/>
</dbReference>
<evidence type="ECO:0000313" key="8">
    <source>
        <dbReference type="Proteomes" id="UP000584587"/>
    </source>
</evidence>
<keyword evidence="8" id="KW-1185">Reference proteome</keyword>
<name>A0A846TZX1_9MOLU</name>
<proteinExistence type="predicted"/>
<evidence type="ECO:0000313" key="7">
    <source>
        <dbReference type="EMBL" id="NKE38156.1"/>
    </source>
</evidence>
<dbReference type="EMBL" id="JAAVVK010000001">
    <property type="protein sequence ID" value="NKE38156.1"/>
    <property type="molecule type" value="Genomic_DNA"/>
</dbReference>
<comment type="caution">
    <text evidence="7">The sequence shown here is derived from an EMBL/GenBank/DDBJ whole genome shotgun (WGS) entry which is preliminary data.</text>
</comment>
<dbReference type="Pfam" id="PF01694">
    <property type="entry name" value="Rhomboid"/>
    <property type="match status" value="1"/>
</dbReference>
<keyword evidence="7" id="KW-0645">Protease</keyword>
<evidence type="ECO:0000256" key="1">
    <source>
        <dbReference type="ARBA" id="ARBA00004141"/>
    </source>
</evidence>
<dbReference type="InterPro" id="IPR035952">
    <property type="entry name" value="Rhomboid-like_sf"/>
</dbReference>